<evidence type="ECO:0000313" key="2">
    <source>
        <dbReference type="EMBL" id="KAH0926608.1"/>
    </source>
</evidence>
<organism evidence="2 3">
    <name type="scientific">Brassica napus</name>
    <name type="common">Rape</name>
    <dbReference type="NCBI Taxonomy" id="3708"/>
    <lineage>
        <taxon>Eukaryota</taxon>
        <taxon>Viridiplantae</taxon>
        <taxon>Streptophyta</taxon>
        <taxon>Embryophyta</taxon>
        <taxon>Tracheophyta</taxon>
        <taxon>Spermatophyta</taxon>
        <taxon>Magnoliopsida</taxon>
        <taxon>eudicotyledons</taxon>
        <taxon>Gunneridae</taxon>
        <taxon>Pentapetalae</taxon>
        <taxon>rosids</taxon>
        <taxon>malvids</taxon>
        <taxon>Brassicales</taxon>
        <taxon>Brassicaceae</taxon>
        <taxon>Brassiceae</taxon>
        <taxon>Brassica</taxon>
    </lineage>
</organism>
<keyword evidence="3" id="KW-1185">Reference proteome</keyword>
<evidence type="ECO:0000313" key="3">
    <source>
        <dbReference type="Proteomes" id="UP000824890"/>
    </source>
</evidence>
<reference evidence="2 3" key="1">
    <citation type="submission" date="2021-05" db="EMBL/GenBank/DDBJ databases">
        <title>Genome Assembly of Synthetic Allotetraploid Brassica napus Reveals Homoeologous Exchanges between Subgenomes.</title>
        <authorList>
            <person name="Davis J.T."/>
        </authorList>
    </citation>
    <scope>NUCLEOTIDE SEQUENCE [LARGE SCALE GENOMIC DNA]</scope>
    <source>
        <strain evidence="3">cv. Da-Ae</strain>
        <tissue evidence="2">Seedling</tissue>
    </source>
</reference>
<sequence>FALVFFYMIPIAFVQSLANLQGLDRVAPFLRPVTRLDFSSSEVLYFMLVNVFLGSIIAGTAFSSLTLSFPVTTRFRIIPGDAMAKDKVEEEDRTGVEHEKHLADARLVPVTELGTPSHYQQHEVYNPPSPSSHYASAMSSPLSYEYHTKLIGMRKHGGYRYNN</sequence>
<comment type="caution">
    <text evidence="2">The sequence shown here is derived from an EMBL/GenBank/DDBJ whole genome shotgun (WGS) entry which is preliminary data.</text>
</comment>
<accession>A0ABQ8DB71</accession>
<proteinExistence type="predicted"/>
<dbReference type="Proteomes" id="UP000824890">
    <property type="component" value="Unassembled WGS sequence"/>
</dbReference>
<keyword evidence="1" id="KW-0472">Membrane</keyword>
<protein>
    <submittedName>
        <fullName evidence="2">Uncharacterized protein</fullName>
    </submittedName>
</protein>
<feature type="transmembrane region" description="Helical" evidence="1">
    <location>
        <begin position="44"/>
        <end position="67"/>
    </location>
</feature>
<dbReference type="EMBL" id="JAGKQM010000005">
    <property type="protein sequence ID" value="KAH0926608.1"/>
    <property type="molecule type" value="Genomic_DNA"/>
</dbReference>
<evidence type="ECO:0000256" key="1">
    <source>
        <dbReference type="SAM" id="Phobius"/>
    </source>
</evidence>
<keyword evidence="1" id="KW-1133">Transmembrane helix</keyword>
<keyword evidence="1" id="KW-0812">Transmembrane</keyword>
<feature type="non-terminal residue" evidence="2">
    <location>
        <position position="1"/>
    </location>
</feature>
<gene>
    <name evidence="2" type="ORF">HID58_018864</name>
</gene>
<name>A0ABQ8DB71_BRANA</name>